<feature type="compositionally biased region" description="Polar residues" evidence="1">
    <location>
        <begin position="129"/>
        <end position="143"/>
    </location>
</feature>
<comment type="caution">
    <text evidence="3">The sequence shown here is derived from an EMBL/GenBank/DDBJ whole genome shotgun (WGS) entry which is preliminary data.</text>
</comment>
<evidence type="ECO:0000313" key="3">
    <source>
        <dbReference type="EMBL" id="KXO96173.1"/>
    </source>
</evidence>
<feature type="compositionally biased region" description="Polar residues" evidence="1">
    <location>
        <begin position="546"/>
        <end position="573"/>
    </location>
</feature>
<feature type="transmembrane region" description="Helical" evidence="2">
    <location>
        <begin position="6"/>
        <end position="25"/>
    </location>
</feature>
<feature type="region of interest" description="Disordered" evidence="1">
    <location>
        <begin position="267"/>
        <end position="294"/>
    </location>
</feature>
<feature type="region of interest" description="Disordered" evidence="1">
    <location>
        <begin position="79"/>
        <end position="255"/>
    </location>
</feature>
<feature type="transmembrane region" description="Helical" evidence="2">
    <location>
        <begin position="37"/>
        <end position="57"/>
    </location>
</feature>
<feature type="region of interest" description="Disordered" evidence="1">
    <location>
        <begin position="440"/>
        <end position="459"/>
    </location>
</feature>
<evidence type="ECO:0000256" key="2">
    <source>
        <dbReference type="SAM" id="Phobius"/>
    </source>
</evidence>
<evidence type="ECO:0008006" key="5">
    <source>
        <dbReference type="Google" id="ProtNLM"/>
    </source>
</evidence>
<dbReference type="Proteomes" id="UP000070409">
    <property type="component" value="Unassembled WGS sequence"/>
</dbReference>
<protein>
    <recommendedName>
        <fullName evidence="5">Tox-REase-7 domain-containing protein</fullName>
    </recommendedName>
</protein>
<keyword evidence="2" id="KW-0812">Transmembrane</keyword>
<feature type="region of interest" description="Disordered" evidence="1">
    <location>
        <begin position="386"/>
        <end position="433"/>
    </location>
</feature>
<feature type="compositionally biased region" description="Polar residues" evidence="1">
    <location>
        <begin position="488"/>
        <end position="497"/>
    </location>
</feature>
<feature type="compositionally biased region" description="Low complexity" evidence="1">
    <location>
        <begin position="183"/>
        <end position="200"/>
    </location>
</feature>
<feature type="region of interest" description="Disordered" evidence="1">
    <location>
        <begin position="325"/>
        <end position="352"/>
    </location>
</feature>
<sequence length="735" mass="74566">MVFLTFWLVMVIVGKILFAGLGKLRDAGVGAPAPQQVRAAAAVAGIMVAVGMMGFAATSAGSGVAAAAPCPGGGPATCGPTGPELTFTPLPAQTGAPGGQQGGQQGGQDNNGIATSPAGSGGDNGPGIQAQTPQFGTPGQQAPNIPGNEQPGQGSGQQPQGNGQGQQNQNPTVQTTAPGGPRQSDGQQPEQSPSGQPSSPTVTVTKTESQCAVPGAANGAGATGGPGGGDASNNGGGTGPDNGGDGENKDGAPSWAYLVGEVSALMTGRRGRKAGPLNPDGSAPTNDMIPNDQVDGENYKEWTTPDGKRTFILSENADAPSQYRFNINEVDRPDGGSVDVNDDGTLSTYDRDGNEVDRFTPWAYDTKTGEKIPTSYTRSGDDLIQTINRPEGNNNPILADPPGDGAAAGAGAGAQVGSVGNAPPTEQQAAQTAGSMLPAISGVVPQAPDPGSPAVSVEVSPQVAQNPLVQAVQGTVPTQVKTPAPGTPQDNGLSSVSVGDPSGQVDTTVVSDDGNASRSQSTRDGAGNVDTVTQTFDGSRIDGHTQVDSNGNPVTSSWTDTPGNRGTVDNTSPEQRTHVDVADQYGGGYTETITTGENGNVYRTTGVNANGDVIETTITNMGQQGLAKHYRINGVDEEVLAASRINELGDPARLKIFNEKVKPAQEAYERAVRDLYTSSGDRVTITAAQGQVKRTYAALLEALGEYGLVPKFDPSQITQTGNGTLTALVDSPQFC</sequence>
<feature type="region of interest" description="Disordered" evidence="1">
    <location>
        <begin position="478"/>
        <end position="573"/>
    </location>
</feature>
<name>A0A137ZD90_9ACTN</name>
<feature type="compositionally biased region" description="Polar residues" evidence="1">
    <location>
        <begin position="504"/>
        <end position="523"/>
    </location>
</feature>
<feature type="compositionally biased region" description="Low complexity" evidence="1">
    <location>
        <begin position="422"/>
        <end position="433"/>
    </location>
</feature>
<gene>
    <name evidence="3" type="ORF">AXK61_23380</name>
</gene>
<accession>A0A137ZD90</accession>
<evidence type="ECO:0000313" key="4">
    <source>
        <dbReference type="Proteomes" id="UP000070409"/>
    </source>
</evidence>
<feature type="compositionally biased region" description="Gly residues" evidence="1">
    <location>
        <begin position="96"/>
        <end position="106"/>
    </location>
</feature>
<evidence type="ECO:0000256" key="1">
    <source>
        <dbReference type="SAM" id="MobiDB-lite"/>
    </source>
</evidence>
<keyword evidence="2" id="KW-0472">Membrane</keyword>
<feature type="compositionally biased region" description="Polar residues" evidence="1">
    <location>
        <begin position="386"/>
        <end position="396"/>
    </location>
</feature>
<feature type="compositionally biased region" description="Polar residues" evidence="1">
    <location>
        <begin position="201"/>
        <end position="210"/>
    </location>
</feature>
<feature type="compositionally biased region" description="Low complexity" evidence="1">
    <location>
        <begin position="146"/>
        <end position="171"/>
    </location>
</feature>
<reference evidence="3 4" key="1">
    <citation type="submission" date="2016-02" db="EMBL/GenBank/DDBJ databases">
        <authorList>
            <person name="Teng J.L."/>
            <person name="Tang Y."/>
            <person name="Huang Y."/>
            <person name="Guo F."/>
            <person name="Wei W."/>
            <person name="Chen J.H."/>
            <person name="Wong S.Y."/>
            <person name="Lau S.K."/>
            <person name="Woo P.C."/>
        </authorList>
    </citation>
    <scope>NUCLEOTIDE SEQUENCE [LARGE SCALE GENOMIC DNA]</scope>
    <source>
        <strain evidence="3 4">JCM 13375</strain>
    </source>
</reference>
<dbReference type="EMBL" id="LSRE01000020">
    <property type="protein sequence ID" value="KXO96173.1"/>
    <property type="molecule type" value="Genomic_DNA"/>
</dbReference>
<keyword evidence="4" id="KW-1185">Reference proteome</keyword>
<keyword evidence="2" id="KW-1133">Transmembrane helix</keyword>
<proteinExistence type="predicted"/>
<feature type="compositionally biased region" description="Gly residues" evidence="1">
    <location>
        <begin position="221"/>
        <end position="245"/>
    </location>
</feature>
<organism evidence="3 4">
    <name type="scientific">Tsukamurella pseudospumae</name>
    <dbReference type="NCBI Taxonomy" id="239498"/>
    <lineage>
        <taxon>Bacteria</taxon>
        <taxon>Bacillati</taxon>
        <taxon>Actinomycetota</taxon>
        <taxon>Actinomycetes</taxon>
        <taxon>Mycobacteriales</taxon>
        <taxon>Tsukamurellaceae</taxon>
        <taxon>Tsukamurella</taxon>
    </lineage>
</organism>